<evidence type="ECO:0000313" key="11">
    <source>
        <dbReference type="EMBL" id="RRS06329.1"/>
    </source>
</evidence>
<feature type="chain" id="PRO_5018535433" evidence="9">
    <location>
        <begin position="26"/>
        <end position="732"/>
    </location>
</feature>
<evidence type="ECO:0000256" key="5">
    <source>
        <dbReference type="ARBA" id="ARBA00023237"/>
    </source>
</evidence>
<keyword evidence="2 7" id="KW-0813">Transport</keyword>
<dbReference type="GO" id="GO:0015627">
    <property type="term" value="C:type II protein secretion system complex"/>
    <property type="evidence" value="ECO:0007669"/>
    <property type="project" value="TreeGrafter"/>
</dbReference>
<dbReference type="Pfam" id="PF03958">
    <property type="entry name" value="Secretin_N"/>
    <property type="match status" value="1"/>
</dbReference>
<dbReference type="EMBL" id="RSED01000001">
    <property type="protein sequence ID" value="RRS06329.1"/>
    <property type="molecule type" value="Genomic_DNA"/>
</dbReference>
<accession>A0A3R8T8A4</accession>
<evidence type="ECO:0000313" key="12">
    <source>
        <dbReference type="Proteomes" id="UP000269265"/>
    </source>
</evidence>
<dbReference type="GO" id="GO:0009279">
    <property type="term" value="C:cell outer membrane"/>
    <property type="evidence" value="ECO:0007669"/>
    <property type="project" value="UniProtKB-SubCell"/>
</dbReference>
<dbReference type="InterPro" id="IPR011990">
    <property type="entry name" value="TPR-like_helical_dom_sf"/>
</dbReference>
<comment type="caution">
    <text evidence="11">The sequence shown here is derived from an EMBL/GenBank/DDBJ whole genome shotgun (WGS) entry which is preliminary data.</text>
</comment>
<keyword evidence="12" id="KW-1185">Reference proteome</keyword>
<feature type="region of interest" description="Disordered" evidence="8">
    <location>
        <begin position="592"/>
        <end position="632"/>
    </location>
</feature>
<evidence type="ECO:0000256" key="8">
    <source>
        <dbReference type="SAM" id="MobiDB-lite"/>
    </source>
</evidence>
<dbReference type="InterPro" id="IPR005644">
    <property type="entry name" value="NolW-like"/>
</dbReference>
<comment type="subcellular location">
    <subcellularLocation>
        <location evidence="7">Cell outer membrane</location>
    </subcellularLocation>
    <subcellularLocation>
        <location evidence="1">Membrane</location>
    </subcellularLocation>
</comment>
<dbReference type="Gene3D" id="3.30.1370.130">
    <property type="match status" value="1"/>
</dbReference>
<dbReference type="PRINTS" id="PR01032">
    <property type="entry name" value="PHAGEIV"/>
</dbReference>
<organism evidence="11 12">
    <name type="scientific">Aquabacterium soli</name>
    <dbReference type="NCBI Taxonomy" id="2493092"/>
    <lineage>
        <taxon>Bacteria</taxon>
        <taxon>Pseudomonadati</taxon>
        <taxon>Pseudomonadota</taxon>
        <taxon>Betaproteobacteria</taxon>
        <taxon>Burkholderiales</taxon>
        <taxon>Aquabacterium</taxon>
    </lineage>
</organism>
<dbReference type="Pfam" id="PF07660">
    <property type="entry name" value="STN"/>
    <property type="match status" value="1"/>
</dbReference>
<evidence type="ECO:0000256" key="6">
    <source>
        <dbReference type="RuleBase" id="RU004003"/>
    </source>
</evidence>
<dbReference type="InterPro" id="IPR001775">
    <property type="entry name" value="GspD/PilQ"/>
</dbReference>
<dbReference type="SMART" id="SM00965">
    <property type="entry name" value="STN"/>
    <property type="match status" value="1"/>
</dbReference>
<dbReference type="Proteomes" id="UP000269265">
    <property type="component" value="Unassembled WGS sequence"/>
</dbReference>
<dbReference type="Gene3D" id="3.30.1370.120">
    <property type="match status" value="1"/>
</dbReference>
<feature type="signal peptide" evidence="9">
    <location>
        <begin position="1"/>
        <end position="25"/>
    </location>
</feature>
<sequence>MSMISRMSPSSILAAGLLATACLLAGCAAPELKEAQSLTQSGQHEKALLTLQQASQAKPDDTALRTAYLKQRDTTVAYLLYQAESARAAGRRGEVQSLIERMEVAAPGHPRAAWLREELARDDRQQRLLTEAKEGLDKKRWAVADAALRAVLSEAPGQSEARWLMSQLDEQRAEQTRRQSTLQLSTADKTITLEFREAALRSVFETLARAANVNFVFDKDVRGDAKVTLFLRNTTVDEALRVILNTQQLGHKLLNGNTVLVFPNTAQKQRELLDTVARSFYLVNADPKQAQALVRTVAKTRDVFLDERLNMIVVRDTPEVMRLVERLIAGIDLPDPEVMLEVEVMEVSSKKMIDMGLTLPGTANYGVPGSTAPISSVSGLRWSAANPLAIATLKGSTDGTNLLANPKIRARNREKSKILLGEKLPVFTTTSTANVGVSASVSYLDVGLKVELEPQVQLDNEVTIKVALEVSSVTGRVTGPEGSLAYQVGTRQATTSLRLKDGETQVLAGLINDEEIRSSSGLPWLHDLPGVGRLFGTTKDDRNKTEVVMLITPRVVRNISQGLMSTLPMASGTEAQPGAPAWVITSGEVGATAGRGGAGPAGRSPAPASRPLAGVATEGPQLGGPDEVPAGGSFQVTVTNPGKEPLSAGLLYDLGVLSAVTAPGGPPDSGRVQVDVPPLGSKSFMFQARPIVVANETNLSLDNGAAAAWTVRILGAQEPGMPAPGDTPPDPR</sequence>
<dbReference type="InterPro" id="IPR038591">
    <property type="entry name" value="NolW-like_sf"/>
</dbReference>
<feature type="compositionally biased region" description="Low complexity" evidence="8">
    <location>
        <begin position="601"/>
        <end position="614"/>
    </location>
</feature>
<evidence type="ECO:0000256" key="2">
    <source>
        <dbReference type="ARBA" id="ARBA00022448"/>
    </source>
</evidence>
<dbReference type="PRINTS" id="PR00811">
    <property type="entry name" value="BCTERIALGSPD"/>
</dbReference>
<evidence type="ECO:0000256" key="4">
    <source>
        <dbReference type="ARBA" id="ARBA00023136"/>
    </source>
</evidence>
<evidence type="ECO:0000259" key="10">
    <source>
        <dbReference type="SMART" id="SM00965"/>
    </source>
</evidence>
<protein>
    <submittedName>
        <fullName evidence="11">General secretion pathway protein GspD</fullName>
    </submittedName>
</protein>
<evidence type="ECO:0000256" key="7">
    <source>
        <dbReference type="RuleBase" id="RU004004"/>
    </source>
</evidence>
<keyword evidence="3 9" id="KW-0732">Signal</keyword>
<reference evidence="11 12" key="1">
    <citation type="submission" date="2018-12" db="EMBL/GenBank/DDBJ databases">
        <title>The whole draft genome of Aquabacterium sp. SJQ9.</title>
        <authorList>
            <person name="Sun L."/>
            <person name="Gao X."/>
            <person name="Chen W."/>
            <person name="Huang K."/>
        </authorList>
    </citation>
    <scope>NUCLEOTIDE SEQUENCE [LARGE SCALE GENOMIC DNA]</scope>
    <source>
        <strain evidence="11 12">SJQ9</strain>
    </source>
</reference>
<name>A0A3R8T8A4_9BURK</name>
<dbReference type="PANTHER" id="PTHR30332">
    <property type="entry name" value="PROBABLE GENERAL SECRETION PATHWAY PROTEIN D"/>
    <property type="match status" value="1"/>
</dbReference>
<gene>
    <name evidence="11" type="ORF">EIP75_01720</name>
</gene>
<evidence type="ECO:0000256" key="9">
    <source>
        <dbReference type="SAM" id="SignalP"/>
    </source>
</evidence>
<proteinExistence type="inferred from homology"/>
<dbReference type="InterPro" id="IPR004846">
    <property type="entry name" value="T2SS/T3SS_dom"/>
</dbReference>
<evidence type="ECO:0000256" key="1">
    <source>
        <dbReference type="ARBA" id="ARBA00004370"/>
    </source>
</evidence>
<evidence type="ECO:0000256" key="3">
    <source>
        <dbReference type="ARBA" id="ARBA00022729"/>
    </source>
</evidence>
<dbReference type="InterPro" id="IPR050810">
    <property type="entry name" value="Bact_Secretion_Sys_Channel"/>
</dbReference>
<comment type="similarity">
    <text evidence="6">Belongs to the bacterial secretin family.</text>
</comment>
<dbReference type="InterPro" id="IPR011662">
    <property type="entry name" value="Secretin/TonB_short_N"/>
</dbReference>
<dbReference type="Pfam" id="PF00263">
    <property type="entry name" value="Secretin"/>
    <property type="match status" value="1"/>
</dbReference>
<feature type="domain" description="Secretin/TonB short N-terminal" evidence="10">
    <location>
        <begin position="213"/>
        <end position="264"/>
    </location>
</feature>
<keyword evidence="5" id="KW-0998">Cell outer membrane</keyword>
<dbReference type="PANTHER" id="PTHR30332:SF17">
    <property type="entry name" value="TYPE IV PILIATION SYSTEM PROTEIN DR_0774-RELATED"/>
    <property type="match status" value="1"/>
</dbReference>
<dbReference type="GO" id="GO:0009306">
    <property type="term" value="P:protein secretion"/>
    <property type="evidence" value="ECO:0007669"/>
    <property type="project" value="InterPro"/>
</dbReference>
<dbReference type="Gene3D" id="1.25.40.10">
    <property type="entry name" value="Tetratricopeptide repeat domain"/>
    <property type="match status" value="1"/>
</dbReference>
<dbReference type="AlphaFoldDB" id="A0A3R8T8A4"/>
<keyword evidence="4" id="KW-0472">Membrane</keyword>
<dbReference type="PROSITE" id="PS51257">
    <property type="entry name" value="PROKAR_LIPOPROTEIN"/>
    <property type="match status" value="1"/>
</dbReference>